<name>A0A4C1TXV1_EUMVA</name>
<proteinExistence type="predicted"/>
<protein>
    <submittedName>
        <fullName evidence="2">Uncharacterized protein</fullName>
    </submittedName>
</protein>
<evidence type="ECO:0000256" key="1">
    <source>
        <dbReference type="SAM" id="MobiDB-lite"/>
    </source>
</evidence>
<keyword evidence="3" id="KW-1185">Reference proteome</keyword>
<organism evidence="2 3">
    <name type="scientific">Eumeta variegata</name>
    <name type="common">Bagworm moth</name>
    <name type="synonym">Eumeta japonica</name>
    <dbReference type="NCBI Taxonomy" id="151549"/>
    <lineage>
        <taxon>Eukaryota</taxon>
        <taxon>Metazoa</taxon>
        <taxon>Ecdysozoa</taxon>
        <taxon>Arthropoda</taxon>
        <taxon>Hexapoda</taxon>
        <taxon>Insecta</taxon>
        <taxon>Pterygota</taxon>
        <taxon>Neoptera</taxon>
        <taxon>Endopterygota</taxon>
        <taxon>Lepidoptera</taxon>
        <taxon>Glossata</taxon>
        <taxon>Ditrysia</taxon>
        <taxon>Tineoidea</taxon>
        <taxon>Psychidae</taxon>
        <taxon>Oiketicinae</taxon>
        <taxon>Eumeta</taxon>
    </lineage>
</organism>
<gene>
    <name evidence="2" type="ORF">EVAR_93277_1</name>
</gene>
<accession>A0A4C1TXV1</accession>
<dbReference type="Proteomes" id="UP000299102">
    <property type="component" value="Unassembled WGS sequence"/>
</dbReference>
<feature type="compositionally biased region" description="Basic and acidic residues" evidence="1">
    <location>
        <begin position="217"/>
        <end position="228"/>
    </location>
</feature>
<sequence length="260" mass="29909">MTRIDRKGCLQGDAHSCERVRINGVCQIHRGWRYMLNTPKSYILLVRCSPQDWGSCFKESYGLRWSFPTATVLARLRANWIRLEDRCLRLGIITHLTPPGEPESLIEDVGHHWADMSPPAPFRRCSGLRNILKESTEVKSEEEEIQLVVYKISAETLIEKQIGDKFGRFAVEELSRNGEEVLKETQDEPRTGRNFGLSKTLGRLRERYFVNNAEKEISRGEKKQKGVEEESSLGLRPGRVDLDSNTKERIECEQLNGEFT</sequence>
<reference evidence="2 3" key="1">
    <citation type="journal article" date="2019" name="Commun. Biol.">
        <title>The bagworm genome reveals a unique fibroin gene that provides high tensile strength.</title>
        <authorList>
            <person name="Kono N."/>
            <person name="Nakamura H."/>
            <person name="Ohtoshi R."/>
            <person name="Tomita M."/>
            <person name="Numata K."/>
            <person name="Arakawa K."/>
        </authorList>
    </citation>
    <scope>NUCLEOTIDE SEQUENCE [LARGE SCALE GENOMIC DNA]</scope>
</reference>
<dbReference type="EMBL" id="BGZK01000101">
    <property type="protein sequence ID" value="GBP18847.1"/>
    <property type="molecule type" value="Genomic_DNA"/>
</dbReference>
<dbReference type="AlphaFoldDB" id="A0A4C1TXV1"/>
<evidence type="ECO:0000313" key="3">
    <source>
        <dbReference type="Proteomes" id="UP000299102"/>
    </source>
</evidence>
<comment type="caution">
    <text evidence="2">The sequence shown here is derived from an EMBL/GenBank/DDBJ whole genome shotgun (WGS) entry which is preliminary data.</text>
</comment>
<feature type="region of interest" description="Disordered" evidence="1">
    <location>
        <begin position="217"/>
        <end position="241"/>
    </location>
</feature>
<evidence type="ECO:0000313" key="2">
    <source>
        <dbReference type="EMBL" id="GBP18847.1"/>
    </source>
</evidence>